<evidence type="ECO:0000256" key="5">
    <source>
        <dbReference type="ARBA" id="ARBA00023136"/>
    </source>
</evidence>
<dbReference type="OrthoDB" id="10258141at2759"/>
<evidence type="ECO:0008006" key="9">
    <source>
        <dbReference type="Google" id="ProtNLM"/>
    </source>
</evidence>
<evidence type="ECO:0000313" key="8">
    <source>
        <dbReference type="Proteomes" id="UP000835052"/>
    </source>
</evidence>
<dbReference type="Pfam" id="PF03635">
    <property type="entry name" value="Vps35"/>
    <property type="match status" value="1"/>
</dbReference>
<dbReference type="InterPro" id="IPR042491">
    <property type="entry name" value="Vps35_C"/>
</dbReference>
<dbReference type="EMBL" id="CAJGYM010000053">
    <property type="protein sequence ID" value="CAD6195288.1"/>
    <property type="molecule type" value="Genomic_DNA"/>
</dbReference>
<evidence type="ECO:0000256" key="2">
    <source>
        <dbReference type="ARBA" id="ARBA00006536"/>
    </source>
</evidence>
<keyword evidence="4" id="KW-0653">Protein transport</keyword>
<comment type="subcellular location">
    <subcellularLocation>
        <location evidence="1">Membrane</location>
        <topology evidence="1">Peripheral membrane protein</topology>
    </subcellularLocation>
</comment>
<sequence>MKKKVRDAKKSVVSFSEPSLFQRKHVSANHGLKDSKEGFPSETHTTIYLLRSHKYTDVKLSRMEAFSKNVKVSEKTILYHPSVIPIINLQFLKVTECDRTHPEKSEFDVDRRVFDFKETGFAPKDSTSIKIYLKSTMRVKDYPTADPERFSYKKYFEYSLSSLVIPRCAKKVRSTSVSRYKCPSIDNFSIFEHLFLRKAEMYEAGSGVASAAEQEKMLETATKVVKAESFEMKRCLDKGKVMDALKHALSFLNELRTNDLSPKFYYRLYMDSVNELQHLESFLVEDFQKDSGKLANLYECVQYASQIIPRLYLLVTMGVVFIKCGLGSRQELLADLVEMCRGVQHPLRGLFLRNYLLQSTRSLLPDRPESVARRTNGSVDANMNGSSGPKESLHQQDGSVTDAVNFVLTNFGEMNKLWVRMQHQGPSREREKRERDRLELRILVGTNLVRLSQLESLTEEMYTKDVLPSVLEQIVSCRDPISQEYLMECVIQVFADEFHLSTLNEFLAACGQLTSEVNVKNVLIGLIERLAFYTNSIEGEPAPEKMQLFEIFSEQAKELITNRPEMPMEDIVSLHVALVNLAIKCYATRTDYANMSFGTLRTIINEKGITAVEAFGTVGRELIKLLKIPVDQYNNVLRVAALEEFGSVMQILDYRGRCVISSYIIQNMLDQETLITNEEEFRTVCGLISPLLEDQKDQPSDAHESEDFFDEQHILARVVHLLRVEDADQQFLLLNNARKVFGSGGRHRLQFTLPPIVFELYRLVLSYAVQKGTDDKWEAKVRKMFVCAMGTIGALVSTVELAELPLKLYLEGAIAADKVPFSENYTVVYEFISKAMSIMEDDVADSRDRVRCLQLTVGALLCTKNFPEENWQPLATQAAMAASKMFKKADQVRSLCMVAALYWNGCVEESNGAPLKNGKRVVEILKKSAKIASECMEPLVQQQLFILLLNTYIHYYEDGCKEIDVHNIDELVSRTQDNAVQLDVSAEADLMEKHLTEAIKQLKIARQSAESDAALSPPSEIVQNEDL</sequence>
<dbReference type="Gene3D" id="1.25.40.660">
    <property type="entry name" value="Vacuolar protein sorting-associated protein 35, helical subcomplex Vps35-C"/>
    <property type="match status" value="1"/>
</dbReference>
<evidence type="ECO:0000313" key="7">
    <source>
        <dbReference type="EMBL" id="CAD6195288.1"/>
    </source>
</evidence>
<keyword evidence="8" id="KW-1185">Reference proteome</keyword>
<evidence type="ECO:0000256" key="6">
    <source>
        <dbReference type="SAM" id="MobiDB-lite"/>
    </source>
</evidence>
<comment type="similarity">
    <text evidence="2">Belongs to the VPS35 family.</text>
</comment>
<gene>
    <name evidence="7" type="ORF">CAUJ_LOCUS11207</name>
</gene>
<evidence type="ECO:0000256" key="1">
    <source>
        <dbReference type="ARBA" id="ARBA00004170"/>
    </source>
</evidence>
<evidence type="ECO:0000256" key="4">
    <source>
        <dbReference type="ARBA" id="ARBA00022927"/>
    </source>
</evidence>
<evidence type="ECO:0000256" key="3">
    <source>
        <dbReference type="ARBA" id="ARBA00022448"/>
    </source>
</evidence>
<comment type="caution">
    <text evidence="7">The sequence shown here is derived from an EMBL/GenBank/DDBJ whole genome shotgun (WGS) entry which is preliminary data.</text>
</comment>
<accession>A0A8S1HLN4</accession>
<reference evidence="7" key="1">
    <citation type="submission" date="2020-10" db="EMBL/GenBank/DDBJ databases">
        <authorList>
            <person name="Kikuchi T."/>
        </authorList>
    </citation>
    <scope>NUCLEOTIDE SEQUENCE</scope>
    <source>
        <strain evidence="7">NKZ352</strain>
    </source>
</reference>
<dbReference type="InterPro" id="IPR005378">
    <property type="entry name" value="Vps35"/>
</dbReference>
<dbReference type="GO" id="GO:0030906">
    <property type="term" value="C:retromer, cargo-selective complex"/>
    <property type="evidence" value="ECO:0007669"/>
    <property type="project" value="InterPro"/>
</dbReference>
<dbReference type="PANTHER" id="PTHR11099:SF0">
    <property type="entry name" value="VACUOLAR PROTEIN SORTING-ASSOCIATED PROTEIN 35"/>
    <property type="match status" value="1"/>
</dbReference>
<dbReference type="GO" id="GO:0006886">
    <property type="term" value="P:intracellular protein transport"/>
    <property type="evidence" value="ECO:0007669"/>
    <property type="project" value="TreeGrafter"/>
</dbReference>
<name>A0A8S1HLN4_9PELO</name>
<keyword evidence="5" id="KW-0472">Membrane</keyword>
<dbReference type="GO" id="GO:0005770">
    <property type="term" value="C:late endosome"/>
    <property type="evidence" value="ECO:0007669"/>
    <property type="project" value="TreeGrafter"/>
</dbReference>
<dbReference type="PANTHER" id="PTHR11099">
    <property type="entry name" value="VACUOLAR SORTING PROTEIN 35"/>
    <property type="match status" value="1"/>
</dbReference>
<dbReference type="AlphaFoldDB" id="A0A8S1HLN4"/>
<dbReference type="GO" id="GO:0005829">
    <property type="term" value="C:cytosol"/>
    <property type="evidence" value="ECO:0007669"/>
    <property type="project" value="GOC"/>
</dbReference>
<dbReference type="GO" id="GO:0042147">
    <property type="term" value="P:retrograde transport, endosome to Golgi"/>
    <property type="evidence" value="ECO:0007669"/>
    <property type="project" value="InterPro"/>
</dbReference>
<dbReference type="Proteomes" id="UP000835052">
    <property type="component" value="Unassembled WGS sequence"/>
</dbReference>
<organism evidence="7 8">
    <name type="scientific">Caenorhabditis auriculariae</name>
    <dbReference type="NCBI Taxonomy" id="2777116"/>
    <lineage>
        <taxon>Eukaryota</taxon>
        <taxon>Metazoa</taxon>
        <taxon>Ecdysozoa</taxon>
        <taxon>Nematoda</taxon>
        <taxon>Chromadorea</taxon>
        <taxon>Rhabditida</taxon>
        <taxon>Rhabditina</taxon>
        <taxon>Rhabditomorpha</taxon>
        <taxon>Rhabditoidea</taxon>
        <taxon>Rhabditidae</taxon>
        <taxon>Peloderinae</taxon>
        <taxon>Caenorhabditis</taxon>
    </lineage>
</organism>
<protein>
    <recommendedName>
        <fullName evidence="9">Vacuolar protein sorting-associated protein 35</fullName>
    </recommendedName>
</protein>
<proteinExistence type="inferred from homology"/>
<feature type="compositionally biased region" description="Polar residues" evidence="6">
    <location>
        <begin position="373"/>
        <end position="395"/>
    </location>
</feature>
<feature type="region of interest" description="Disordered" evidence="6">
    <location>
        <begin position="367"/>
        <end position="395"/>
    </location>
</feature>
<keyword evidence="3" id="KW-0813">Transport</keyword>